<reference evidence="2" key="1">
    <citation type="submission" date="2017-06" db="EMBL/GenBank/DDBJ databases">
        <authorList>
            <person name="Varghese N."/>
            <person name="Submissions S."/>
        </authorList>
    </citation>
    <scope>NUCLEOTIDE SEQUENCE [LARGE SCALE GENOMIC DNA]</scope>
    <source>
        <strain evidence="2">DSM 26170</strain>
    </source>
</reference>
<name>A0A238UT65_9RHOB</name>
<accession>A0A238UT65</accession>
<dbReference type="Proteomes" id="UP000198409">
    <property type="component" value="Unassembled WGS sequence"/>
</dbReference>
<dbReference type="EMBL" id="FZNM01000001">
    <property type="protein sequence ID" value="SNR25206.1"/>
    <property type="molecule type" value="Genomic_DNA"/>
</dbReference>
<evidence type="ECO:0000313" key="2">
    <source>
        <dbReference type="Proteomes" id="UP000198409"/>
    </source>
</evidence>
<sequence length="145" mass="15341">MPLALGRGPSQGYDVDHQPQPAAAFPTIRGLARIGGWVAPAGLVLLTLAACDRAPTDDILRGGIPAMTNLHQASTLPPESVRTVARRDFGWRLIYHPARAPAGADQGAARALCGLERRPVARIERVPRIDPLADPGAAIIDIFCA</sequence>
<proteinExistence type="predicted"/>
<evidence type="ECO:0000313" key="1">
    <source>
        <dbReference type="EMBL" id="SNR25206.1"/>
    </source>
</evidence>
<gene>
    <name evidence="1" type="ORF">SAMN06265378_101388</name>
</gene>
<protein>
    <submittedName>
        <fullName evidence="1">Uncharacterized protein</fullName>
    </submittedName>
</protein>
<dbReference type="AlphaFoldDB" id="A0A238UT65"/>
<organism evidence="1 2">
    <name type="scientific">Paracoccus sediminis</name>
    <dbReference type="NCBI Taxonomy" id="1214787"/>
    <lineage>
        <taxon>Bacteria</taxon>
        <taxon>Pseudomonadati</taxon>
        <taxon>Pseudomonadota</taxon>
        <taxon>Alphaproteobacteria</taxon>
        <taxon>Rhodobacterales</taxon>
        <taxon>Paracoccaceae</taxon>
        <taxon>Paracoccus</taxon>
    </lineage>
</organism>